<dbReference type="CDD" id="cd05471">
    <property type="entry name" value="pepsin_like"/>
    <property type="match status" value="1"/>
</dbReference>
<keyword evidence="6" id="KW-1185">Reference proteome</keyword>
<protein>
    <recommendedName>
        <fullName evidence="4">Peptidase A1 domain-containing protein</fullName>
    </recommendedName>
</protein>
<dbReference type="GO" id="GO:0006508">
    <property type="term" value="P:proteolysis"/>
    <property type="evidence" value="ECO:0007669"/>
    <property type="project" value="InterPro"/>
</dbReference>
<dbReference type="Proteomes" id="UP000298327">
    <property type="component" value="Unassembled WGS sequence"/>
</dbReference>
<dbReference type="Gene3D" id="2.40.70.10">
    <property type="entry name" value="Acid Proteases"/>
    <property type="match status" value="2"/>
</dbReference>
<feature type="signal peptide" evidence="3">
    <location>
        <begin position="1"/>
        <end position="26"/>
    </location>
</feature>
<reference evidence="5 6" key="1">
    <citation type="submission" date="2019-02" db="EMBL/GenBank/DDBJ databases">
        <title>Genome sequencing of the rare red list fungi Dentipellis fragilis.</title>
        <authorList>
            <person name="Buettner E."/>
            <person name="Kellner H."/>
        </authorList>
    </citation>
    <scope>NUCLEOTIDE SEQUENCE [LARGE SCALE GENOMIC DNA]</scope>
    <source>
        <strain evidence="5 6">DSM 105465</strain>
    </source>
</reference>
<evidence type="ECO:0000256" key="2">
    <source>
        <dbReference type="PIRSR" id="PIRSR601461-1"/>
    </source>
</evidence>
<dbReference type="InterPro" id="IPR021109">
    <property type="entry name" value="Peptidase_aspartic_dom_sf"/>
</dbReference>
<dbReference type="InterPro" id="IPR034164">
    <property type="entry name" value="Pepsin-like_dom"/>
</dbReference>
<feature type="chain" id="PRO_5021274907" description="Peptidase A1 domain-containing protein" evidence="3">
    <location>
        <begin position="27"/>
        <end position="389"/>
    </location>
</feature>
<dbReference type="PROSITE" id="PS51767">
    <property type="entry name" value="PEPTIDASE_A1"/>
    <property type="match status" value="1"/>
</dbReference>
<name>A0A4Y9ZA44_9AGAM</name>
<evidence type="ECO:0000313" key="6">
    <source>
        <dbReference type="Proteomes" id="UP000298327"/>
    </source>
</evidence>
<dbReference type="InterPro" id="IPR001461">
    <property type="entry name" value="Aspartic_peptidase_A1"/>
</dbReference>
<organism evidence="5 6">
    <name type="scientific">Dentipellis fragilis</name>
    <dbReference type="NCBI Taxonomy" id="205917"/>
    <lineage>
        <taxon>Eukaryota</taxon>
        <taxon>Fungi</taxon>
        <taxon>Dikarya</taxon>
        <taxon>Basidiomycota</taxon>
        <taxon>Agaricomycotina</taxon>
        <taxon>Agaricomycetes</taxon>
        <taxon>Russulales</taxon>
        <taxon>Hericiaceae</taxon>
        <taxon>Dentipellis</taxon>
    </lineage>
</organism>
<feature type="active site" evidence="2">
    <location>
        <position position="278"/>
    </location>
</feature>
<evidence type="ECO:0000313" key="5">
    <source>
        <dbReference type="EMBL" id="TFY71344.1"/>
    </source>
</evidence>
<gene>
    <name evidence="5" type="ORF">EVG20_g1657</name>
</gene>
<dbReference type="GO" id="GO:0004190">
    <property type="term" value="F:aspartic-type endopeptidase activity"/>
    <property type="evidence" value="ECO:0007669"/>
    <property type="project" value="InterPro"/>
</dbReference>
<evidence type="ECO:0000259" key="4">
    <source>
        <dbReference type="PROSITE" id="PS51767"/>
    </source>
</evidence>
<evidence type="ECO:0000256" key="1">
    <source>
        <dbReference type="ARBA" id="ARBA00007447"/>
    </source>
</evidence>
<sequence length="389" mass="41167">MQLSSSFSSFLVSVLFAVTLSDRSHAVPTEHPAAQNSSSGLSVHSYASRSTHQLIVRAPEPITVPLQNIGKDQAYYASLFIGGNPVPFNLLADSGSHDLWVFSETSPQRGNHNGIGSVSSPQTFANLNRAWSTGYEDGQGINGAVFSDNVFIGGKGISGMVMGTAQTATQDIAESREDGILGLATGRFSRTGGLTLLDSLVHAQIIPEAVTGWKLSRKADGLNDGEIVFGGINSNKFDPNTRITLANIDTNDGGYKVALDGIMANGAVVVGASIGIIDSGSTDITAHPVVAQRLNAQIPGAELDEDGEYIIPCNTQTVFVVGIGQAAWPIDPRDLSFSRVRGRNGYCVSNIQADEDRAANEILLGAAFLKNVYHILDKGRNQVGLARLR</sequence>
<dbReference type="OrthoDB" id="2747330at2759"/>
<dbReference type="SUPFAM" id="SSF50630">
    <property type="entry name" value="Acid proteases"/>
    <property type="match status" value="1"/>
</dbReference>
<proteinExistence type="inferred from homology"/>
<dbReference type="PANTHER" id="PTHR47966:SF75">
    <property type="entry name" value="ENDOPEPTIDASE (CTSD), PUTATIVE (AFU_ORTHOLOGUE AFUA_4G07040)-RELATED"/>
    <property type="match status" value="1"/>
</dbReference>
<comment type="similarity">
    <text evidence="1">Belongs to the peptidase A1 family.</text>
</comment>
<dbReference type="EMBL" id="SEOQ01000055">
    <property type="protein sequence ID" value="TFY71344.1"/>
    <property type="molecule type" value="Genomic_DNA"/>
</dbReference>
<dbReference type="InterPro" id="IPR033121">
    <property type="entry name" value="PEPTIDASE_A1"/>
</dbReference>
<comment type="caution">
    <text evidence="5">The sequence shown here is derived from an EMBL/GenBank/DDBJ whole genome shotgun (WGS) entry which is preliminary data.</text>
</comment>
<dbReference type="PRINTS" id="PR00792">
    <property type="entry name" value="PEPSIN"/>
</dbReference>
<feature type="domain" description="Peptidase A1" evidence="4">
    <location>
        <begin position="75"/>
        <end position="386"/>
    </location>
</feature>
<dbReference type="Pfam" id="PF00026">
    <property type="entry name" value="Asp"/>
    <property type="match status" value="1"/>
</dbReference>
<dbReference type="AlphaFoldDB" id="A0A4Y9ZA44"/>
<accession>A0A4Y9ZA44</accession>
<keyword evidence="3" id="KW-0732">Signal</keyword>
<feature type="active site" evidence="2">
    <location>
        <position position="93"/>
    </location>
</feature>
<dbReference type="PANTHER" id="PTHR47966">
    <property type="entry name" value="BETA-SITE APP-CLEAVING ENZYME, ISOFORM A-RELATED"/>
    <property type="match status" value="1"/>
</dbReference>
<evidence type="ECO:0000256" key="3">
    <source>
        <dbReference type="SAM" id="SignalP"/>
    </source>
</evidence>